<dbReference type="Proteomes" id="UP000694404">
    <property type="component" value="Unplaced"/>
</dbReference>
<dbReference type="SUPFAM" id="SSF57845">
    <property type="entry name" value="B-box zinc-binding domain"/>
    <property type="match status" value="1"/>
</dbReference>
<dbReference type="GO" id="GO:0008270">
    <property type="term" value="F:zinc ion binding"/>
    <property type="evidence" value="ECO:0007669"/>
    <property type="project" value="UniProtKB-KW"/>
</dbReference>
<protein>
    <submittedName>
        <fullName evidence="6">Uncharacterized protein</fullName>
    </submittedName>
</protein>
<organism evidence="6 7">
    <name type="scientific">Chelonoidis abingdonii</name>
    <name type="common">Abingdon island giant tortoise</name>
    <name type="synonym">Testudo abingdonii</name>
    <dbReference type="NCBI Taxonomy" id="106734"/>
    <lineage>
        <taxon>Eukaryota</taxon>
        <taxon>Metazoa</taxon>
        <taxon>Chordata</taxon>
        <taxon>Craniata</taxon>
        <taxon>Vertebrata</taxon>
        <taxon>Euteleostomi</taxon>
        <taxon>Archelosauria</taxon>
        <taxon>Testudinata</taxon>
        <taxon>Testudines</taxon>
        <taxon>Cryptodira</taxon>
        <taxon>Durocryptodira</taxon>
        <taxon>Testudinoidea</taxon>
        <taxon>Testudinidae</taxon>
        <taxon>Chelonoidis</taxon>
    </lineage>
</organism>
<sequence>MLGAVKPDSPGPCEFLSKSGSKVTFPSSPLNETKCEKHQEALKLFCQEDQSPICVVCDRSKEHRAHTVVPAEEAAQEYKGQIRSRLEMLKKEMEGIAALKLNGEITSEELLVLTHYERKKILSEFEKLHMFLEEKELLLLAQLEVLDKEILKRQDEFTTRLTQEISRLGTLISEMEGKCRQPASEFLQVRLCERFSLSVKGRNFQRDLRESNVTLDPDTAHPHLILSEDGKSVRWGPARQDVPDNFRRFDPVPCVLGCEGFTSGRHCWEVEVDGSSWAVGVARESVRRKGGVSLEPEEGIWAVGQLNPIQYVALTSPWTSLPPDRRPRKIRVALDYKGRQVAFFNAENNTEIFTFLAVDGMFWTVGVARESVRRKGHILFRPNTGVLGLQKYHHLCMALTSPSNTYVSLKNNNNEIGIYLDYELGQVSFYDLSNEELLFTFPPVSFNGERVFPYFCVFLSHIKLSPRG</sequence>
<reference evidence="6" key="2">
    <citation type="submission" date="2025-09" db="UniProtKB">
        <authorList>
            <consortium name="Ensembl"/>
        </authorList>
    </citation>
    <scope>IDENTIFICATION</scope>
</reference>
<evidence type="ECO:0000313" key="6">
    <source>
        <dbReference type="Ensembl" id="ENSCABP00000000239.1"/>
    </source>
</evidence>
<feature type="domain" description="B30.2/SPRY" evidence="5">
    <location>
        <begin position="193"/>
        <end position="385"/>
    </location>
</feature>
<evidence type="ECO:0000256" key="1">
    <source>
        <dbReference type="ARBA" id="ARBA00022771"/>
    </source>
</evidence>
<name>A0A8C0FW83_CHEAB</name>
<dbReference type="PANTHER" id="PTHR24103">
    <property type="entry name" value="E3 UBIQUITIN-PROTEIN LIGASE TRIM"/>
    <property type="match status" value="1"/>
</dbReference>
<dbReference type="GeneTree" id="ENSGT01030000234669"/>
<dbReference type="InterPro" id="IPR000315">
    <property type="entry name" value="Znf_B-box"/>
</dbReference>
<evidence type="ECO:0000259" key="4">
    <source>
        <dbReference type="PROSITE" id="PS50119"/>
    </source>
</evidence>
<dbReference type="PROSITE" id="PS50119">
    <property type="entry name" value="ZF_BBOX"/>
    <property type="match status" value="1"/>
</dbReference>
<dbReference type="CDD" id="cd19762">
    <property type="entry name" value="Bbox2_TRIM7-like"/>
    <property type="match status" value="1"/>
</dbReference>
<dbReference type="Gene3D" id="2.60.120.920">
    <property type="match status" value="2"/>
</dbReference>
<dbReference type="SUPFAM" id="SSF49899">
    <property type="entry name" value="Concanavalin A-like lectins/glucanases"/>
    <property type="match status" value="2"/>
</dbReference>
<dbReference type="InterPro" id="IPR013320">
    <property type="entry name" value="ConA-like_dom_sf"/>
</dbReference>
<dbReference type="PRINTS" id="PR01407">
    <property type="entry name" value="BUTYPHLNCDUF"/>
</dbReference>
<dbReference type="InterPro" id="IPR006574">
    <property type="entry name" value="PRY"/>
</dbReference>
<dbReference type="SMART" id="SM00589">
    <property type="entry name" value="PRY"/>
    <property type="match status" value="1"/>
</dbReference>
<dbReference type="SMART" id="SM00336">
    <property type="entry name" value="BBOX"/>
    <property type="match status" value="1"/>
</dbReference>
<dbReference type="Pfam" id="PF13765">
    <property type="entry name" value="PRY"/>
    <property type="match status" value="1"/>
</dbReference>
<dbReference type="InterPro" id="IPR003877">
    <property type="entry name" value="SPRY_dom"/>
</dbReference>
<dbReference type="InterPro" id="IPR001870">
    <property type="entry name" value="B30.2/SPRY"/>
</dbReference>
<reference evidence="6" key="1">
    <citation type="submission" date="2025-08" db="UniProtKB">
        <authorList>
            <consortium name="Ensembl"/>
        </authorList>
    </citation>
    <scope>IDENTIFICATION</scope>
</reference>
<evidence type="ECO:0000313" key="7">
    <source>
        <dbReference type="Proteomes" id="UP000694404"/>
    </source>
</evidence>
<dbReference type="InterPro" id="IPR043136">
    <property type="entry name" value="B30.2/SPRY_sf"/>
</dbReference>
<dbReference type="InterPro" id="IPR003879">
    <property type="entry name" value="Butyrophylin_SPRY"/>
</dbReference>
<dbReference type="PROSITE" id="PS50188">
    <property type="entry name" value="B302_SPRY"/>
    <property type="match status" value="1"/>
</dbReference>
<keyword evidence="2" id="KW-0862">Zinc</keyword>
<keyword evidence="1 3" id="KW-0479">Metal-binding</keyword>
<dbReference type="FunFam" id="2.60.120.920:FF:000004">
    <property type="entry name" value="Butyrophilin subfamily 1 member A1"/>
    <property type="match status" value="1"/>
</dbReference>
<feature type="domain" description="B box-type" evidence="4">
    <location>
        <begin position="30"/>
        <end position="71"/>
    </location>
</feature>
<keyword evidence="1 3" id="KW-0863">Zinc-finger</keyword>
<dbReference type="Gene3D" id="3.30.160.60">
    <property type="entry name" value="Classic Zinc Finger"/>
    <property type="match status" value="1"/>
</dbReference>
<accession>A0A8C0FW83</accession>
<evidence type="ECO:0000256" key="2">
    <source>
        <dbReference type="ARBA" id="ARBA00022833"/>
    </source>
</evidence>
<proteinExistence type="predicted"/>
<dbReference type="Pfam" id="PF00622">
    <property type="entry name" value="SPRY"/>
    <property type="match status" value="2"/>
</dbReference>
<evidence type="ECO:0000259" key="5">
    <source>
        <dbReference type="PROSITE" id="PS50188"/>
    </source>
</evidence>
<keyword evidence="7" id="KW-1185">Reference proteome</keyword>
<dbReference type="OMA" id="CWEVEVD"/>
<dbReference type="InterPro" id="IPR050143">
    <property type="entry name" value="TRIM/RBCC"/>
</dbReference>
<dbReference type="Pfam" id="PF00643">
    <property type="entry name" value="zf-B_box"/>
    <property type="match status" value="1"/>
</dbReference>
<evidence type="ECO:0000256" key="3">
    <source>
        <dbReference type="PROSITE-ProRule" id="PRU00024"/>
    </source>
</evidence>
<dbReference type="AlphaFoldDB" id="A0A8C0FW83"/>
<dbReference type="CDD" id="cd12888">
    <property type="entry name" value="SPRY_PRY_TRIM7_like"/>
    <property type="match status" value="1"/>
</dbReference>
<dbReference type="Ensembl" id="ENSCABT00000000264.1">
    <property type="protein sequence ID" value="ENSCABP00000000239.1"/>
    <property type="gene ID" value="ENSCABG00000000212.1"/>
</dbReference>
<dbReference type="SMART" id="SM00449">
    <property type="entry name" value="SPRY"/>
    <property type="match status" value="2"/>
</dbReference>